<dbReference type="AlphaFoldDB" id="A0A6J4UC89"/>
<dbReference type="PANTHER" id="PTHR35007">
    <property type="entry name" value="INTEGRAL MEMBRANE PROTEIN-RELATED"/>
    <property type="match status" value="1"/>
</dbReference>
<organism evidence="8">
    <name type="scientific">uncultured Thermoleophilia bacterium</name>
    <dbReference type="NCBI Taxonomy" id="1497501"/>
    <lineage>
        <taxon>Bacteria</taxon>
        <taxon>Bacillati</taxon>
        <taxon>Actinomycetota</taxon>
        <taxon>Thermoleophilia</taxon>
        <taxon>environmental samples</taxon>
    </lineage>
</organism>
<keyword evidence="4 6" id="KW-1133">Transmembrane helix</keyword>
<dbReference type="PANTHER" id="PTHR35007:SF2">
    <property type="entry name" value="PILUS ASSEMBLE PROTEIN"/>
    <property type="match status" value="1"/>
</dbReference>
<feature type="transmembrane region" description="Helical" evidence="6">
    <location>
        <begin position="110"/>
        <end position="143"/>
    </location>
</feature>
<keyword evidence="3 6" id="KW-0812">Transmembrane</keyword>
<dbReference type="GO" id="GO:0005886">
    <property type="term" value="C:plasma membrane"/>
    <property type="evidence" value="ECO:0007669"/>
    <property type="project" value="UniProtKB-SubCell"/>
</dbReference>
<dbReference type="EMBL" id="CADCWC010000348">
    <property type="protein sequence ID" value="CAA9546152.1"/>
    <property type="molecule type" value="Genomic_DNA"/>
</dbReference>
<comment type="subcellular location">
    <subcellularLocation>
        <location evidence="1">Cell membrane</location>
        <topology evidence="1">Multi-pass membrane protein</topology>
    </subcellularLocation>
</comment>
<name>A0A6J4UC89_9ACTN</name>
<proteinExistence type="predicted"/>
<reference evidence="8" key="1">
    <citation type="submission" date="2020-02" db="EMBL/GenBank/DDBJ databases">
        <authorList>
            <person name="Meier V. D."/>
        </authorList>
    </citation>
    <scope>NUCLEOTIDE SEQUENCE</scope>
    <source>
        <strain evidence="8">AVDCRST_MAG79</strain>
    </source>
</reference>
<keyword evidence="2" id="KW-1003">Cell membrane</keyword>
<evidence type="ECO:0000256" key="6">
    <source>
        <dbReference type="SAM" id="Phobius"/>
    </source>
</evidence>
<evidence type="ECO:0000256" key="5">
    <source>
        <dbReference type="ARBA" id="ARBA00023136"/>
    </source>
</evidence>
<accession>A0A6J4UC89</accession>
<feature type="domain" description="Type II secretion system protein GspF" evidence="7">
    <location>
        <begin position="167"/>
        <end position="292"/>
    </location>
</feature>
<keyword evidence="5 6" id="KW-0472">Membrane</keyword>
<evidence type="ECO:0000313" key="8">
    <source>
        <dbReference type="EMBL" id="CAA9546152.1"/>
    </source>
</evidence>
<evidence type="ECO:0000259" key="7">
    <source>
        <dbReference type="Pfam" id="PF00482"/>
    </source>
</evidence>
<gene>
    <name evidence="8" type="ORF">AVDCRST_MAG79-2318</name>
</gene>
<evidence type="ECO:0000256" key="4">
    <source>
        <dbReference type="ARBA" id="ARBA00022989"/>
    </source>
</evidence>
<dbReference type="InterPro" id="IPR018076">
    <property type="entry name" value="T2SS_GspF_dom"/>
</dbReference>
<dbReference type="Pfam" id="PF00482">
    <property type="entry name" value="T2SSF"/>
    <property type="match status" value="1"/>
</dbReference>
<evidence type="ECO:0000256" key="3">
    <source>
        <dbReference type="ARBA" id="ARBA00022692"/>
    </source>
</evidence>
<protein>
    <submittedName>
        <fullName evidence="8">Type II/IV secretion system protein TadC, associated with Flp pilus assembly</fullName>
    </submittedName>
</protein>
<evidence type="ECO:0000256" key="1">
    <source>
        <dbReference type="ARBA" id="ARBA00004651"/>
    </source>
</evidence>
<sequence length="306" mass="33057">MNALLPALVALLTGLTAHRLLTIFSYRRAQVAASLERAGRYGGFGLRDGEVSLGVGDRLVGPSTRRLAGLALRLTPKSSVPALRDRLRAAGLGQVTPTSFLAAKGAFAGVLFLFGVLALVLGALPPFVAVVVAVGGGYAALLLPDYWLTLRFRARKEEMLVQMPDVLDLMTVSVEAGLGFDAALLRIAERMQGPLVEEFQLVMHEMRIGETRAKALRSFAERIDEPETTTLARAITQADQLGIPVGRILRVQAKEIRQRREMAAEEKAMKAPVKMLIPTALFIFPAMFVVVLGPAALSLLKTFSEV</sequence>
<evidence type="ECO:0000256" key="2">
    <source>
        <dbReference type="ARBA" id="ARBA00022475"/>
    </source>
</evidence>
<feature type="transmembrane region" description="Helical" evidence="6">
    <location>
        <begin position="276"/>
        <end position="300"/>
    </location>
</feature>